<proteinExistence type="inferred from homology"/>
<dbReference type="Pfam" id="PF00797">
    <property type="entry name" value="Acetyltransf_2"/>
    <property type="match status" value="1"/>
</dbReference>
<dbReference type="AlphaFoldDB" id="A0A423NRZ8"/>
<dbReference type="RefSeq" id="WP_123418646.1">
    <property type="nucleotide sequence ID" value="NZ_MOCA01000004.1"/>
</dbReference>
<organism evidence="3 4">
    <name type="scientific">Pseudomonas moraviensis</name>
    <dbReference type="NCBI Taxonomy" id="321662"/>
    <lineage>
        <taxon>Bacteria</taxon>
        <taxon>Pseudomonadati</taxon>
        <taxon>Pseudomonadota</taxon>
        <taxon>Gammaproteobacteria</taxon>
        <taxon>Pseudomonadales</taxon>
        <taxon>Pseudomonadaceae</taxon>
        <taxon>Pseudomonas</taxon>
    </lineage>
</organism>
<dbReference type="PRINTS" id="PR01543">
    <property type="entry name" value="ANATRNSFRASE"/>
</dbReference>
<sequence length="277" mass="31300">MSAPRLTNTNLYLQRLGFDTTPPPTLDTLRQLQLRHTAEFVFENLATISGLPVLIDLVSIEDKVLRQGRGGYCYELNHLFYALLLELGFEARGISGRVVMNRPEGSWTARTHRLSLVTIDDTRYIADVGFGGMVPTAPLLLDSEDEQSTPHEPYRIDKQTDGYLLRAKVAGEWRPMYLFDLQRQEDIDYTVGNWYVSTHPESPFAERLMVARTGDGWRKTLNNGSFAIHSMGAESQRREVADVDELMGLLRHEFDLQVPESPGVRQALARVIAPVPV</sequence>
<evidence type="ECO:0000256" key="1">
    <source>
        <dbReference type="ARBA" id="ARBA00006547"/>
    </source>
</evidence>
<keyword evidence="3" id="KW-0808">Transferase</keyword>
<dbReference type="PANTHER" id="PTHR11786:SF0">
    <property type="entry name" value="ARYLAMINE N-ACETYLTRANSFERASE 4-RELATED"/>
    <property type="match status" value="1"/>
</dbReference>
<evidence type="ECO:0000256" key="2">
    <source>
        <dbReference type="RuleBase" id="RU003452"/>
    </source>
</evidence>
<comment type="caution">
    <text evidence="3">The sequence shown here is derived from an EMBL/GenBank/DDBJ whole genome shotgun (WGS) entry which is preliminary data.</text>
</comment>
<evidence type="ECO:0000313" key="4">
    <source>
        <dbReference type="Proteomes" id="UP000284207"/>
    </source>
</evidence>
<dbReference type="GO" id="GO:0016407">
    <property type="term" value="F:acetyltransferase activity"/>
    <property type="evidence" value="ECO:0007669"/>
    <property type="project" value="InterPro"/>
</dbReference>
<dbReference type="Gene3D" id="2.40.128.150">
    <property type="entry name" value="Cysteine proteinases"/>
    <property type="match status" value="1"/>
</dbReference>
<dbReference type="Proteomes" id="UP000284207">
    <property type="component" value="Unassembled WGS sequence"/>
</dbReference>
<dbReference type="EMBL" id="MOCA01000004">
    <property type="protein sequence ID" value="ROO01029.1"/>
    <property type="molecule type" value="Genomic_DNA"/>
</dbReference>
<comment type="similarity">
    <text evidence="1 2">Belongs to the arylamine N-acetyltransferase family.</text>
</comment>
<evidence type="ECO:0000313" key="3">
    <source>
        <dbReference type="EMBL" id="ROO01029.1"/>
    </source>
</evidence>
<protein>
    <submittedName>
        <fullName evidence="3">Arylamine N-acetyltransferase</fullName>
    </submittedName>
</protein>
<dbReference type="InterPro" id="IPR038765">
    <property type="entry name" value="Papain-like_cys_pep_sf"/>
</dbReference>
<gene>
    <name evidence="3" type="ORF">BK674_10810</name>
</gene>
<dbReference type="Gene3D" id="3.30.2140.10">
    <property type="entry name" value="Arylamine N-acetyltransferase"/>
    <property type="match status" value="1"/>
</dbReference>
<name>A0A423NRZ8_9PSED</name>
<dbReference type="PANTHER" id="PTHR11786">
    <property type="entry name" value="N-HYDROXYARYLAMINE O-ACETYLTRANSFERASE"/>
    <property type="match status" value="1"/>
</dbReference>
<dbReference type="InterPro" id="IPR001447">
    <property type="entry name" value="Arylamine_N-AcTrfase"/>
</dbReference>
<reference evidence="3 4" key="1">
    <citation type="submission" date="2016-10" db="EMBL/GenBank/DDBJ databases">
        <title>Comparative genome analysis of multiple Pseudomonas spp. focuses on biocontrol and plant growth promoting traits.</title>
        <authorList>
            <person name="Tao X.-Y."/>
            <person name="Taylor C.G."/>
        </authorList>
    </citation>
    <scope>NUCLEOTIDE SEQUENCE [LARGE SCALE GENOMIC DNA]</scope>
    <source>
        <strain evidence="3 4">36B3</strain>
    </source>
</reference>
<dbReference type="SUPFAM" id="SSF54001">
    <property type="entry name" value="Cysteine proteinases"/>
    <property type="match status" value="1"/>
</dbReference>
<accession>A0A423NRZ8</accession>